<evidence type="ECO:0000256" key="1">
    <source>
        <dbReference type="SAM" id="MobiDB-lite"/>
    </source>
</evidence>
<gene>
    <name evidence="3" type="ORF">KFE25_011893</name>
</gene>
<dbReference type="EMBL" id="JAGTXO010000033">
    <property type="protein sequence ID" value="KAG8460402.1"/>
    <property type="molecule type" value="Genomic_DNA"/>
</dbReference>
<feature type="region of interest" description="Disordered" evidence="1">
    <location>
        <begin position="43"/>
        <end position="70"/>
    </location>
</feature>
<comment type="caution">
    <text evidence="3">The sequence shown here is derived from an EMBL/GenBank/DDBJ whole genome shotgun (WGS) entry which is preliminary data.</text>
</comment>
<evidence type="ECO:0000313" key="4">
    <source>
        <dbReference type="Proteomes" id="UP000751190"/>
    </source>
</evidence>
<evidence type="ECO:0000313" key="3">
    <source>
        <dbReference type="EMBL" id="KAG8460402.1"/>
    </source>
</evidence>
<feature type="chain" id="PRO_5035213520" evidence="2">
    <location>
        <begin position="28"/>
        <end position="259"/>
    </location>
</feature>
<proteinExistence type="predicted"/>
<evidence type="ECO:0000256" key="2">
    <source>
        <dbReference type="SAM" id="SignalP"/>
    </source>
</evidence>
<reference evidence="3" key="1">
    <citation type="submission" date="2021-05" db="EMBL/GenBank/DDBJ databases">
        <title>The genome of the haptophyte Pavlova lutheri (Diacronema luteri, Pavlovales) - a model for lipid biosynthesis in eukaryotic algae.</title>
        <authorList>
            <person name="Hulatt C.J."/>
            <person name="Posewitz M.C."/>
        </authorList>
    </citation>
    <scope>NUCLEOTIDE SEQUENCE</scope>
    <source>
        <strain evidence="3">NIVA-4/92</strain>
    </source>
</reference>
<keyword evidence="4" id="KW-1185">Reference proteome</keyword>
<name>A0A8J6C332_DIALT</name>
<keyword evidence="2" id="KW-0732">Signal</keyword>
<accession>A0A8J6C332</accession>
<dbReference type="Proteomes" id="UP000751190">
    <property type="component" value="Unassembled WGS sequence"/>
</dbReference>
<sequence>MAARRTATWPLSSALLVLLVIQGGAGAARSLGGCARRSAILRPARPHAHAPRRAAGGVEPPAGSADDRAPAGVDDMLAREFQLVLDTLKARGGAADLSLTDADFDALRVRGERLLSELGADIDASFVNASAVLQERIAARMAEERESVLDNFDGKTADVRRELAEGRAQVRESLDRLAALEAKVEPPRQDIGRRAARAVATVAVLLGVYNGGVSLWQGLVFDGARDADLAVAGLELGAAAVGALALWRLSDPEPQPPAR</sequence>
<feature type="signal peptide" evidence="2">
    <location>
        <begin position="1"/>
        <end position="27"/>
    </location>
</feature>
<organism evidence="3 4">
    <name type="scientific">Diacronema lutheri</name>
    <name type="common">Unicellular marine alga</name>
    <name type="synonym">Monochrysis lutheri</name>
    <dbReference type="NCBI Taxonomy" id="2081491"/>
    <lineage>
        <taxon>Eukaryota</taxon>
        <taxon>Haptista</taxon>
        <taxon>Haptophyta</taxon>
        <taxon>Pavlovophyceae</taxon>
        <taxon>Pavlovales</taxon>
        <taxon>Pavlovaceae</taxon>
        <taxon>Diacronema</taxon>
    </lineage>
</organism>
<dbReference type="OrthoDB" id="10548345at2759"/>
<protein>
    <submittedName>
        <fullName evidence="3">Uncharacterized protein</fullName>
    </submittedName>
</protein>
<dbReference type="AlphaFoldDB" id="A0A8J6C332"/>